<evidence type="ECO:0000313" key="1">
    <source>
        <dbReference type="EMBL" id="PRY87203.1"/>
    </source>
</evidence>
<dbReference type="AlphaFoldDB" id="A0A2T0WKG5"/>
<accession>A0A2T0WKG5</accession>
<dbReference type="EMBL" id="PVTR01000007">
    <property type="protein sequence ID" value="PRY87203.1"/>
    <property type="molecule type" value="Genomic_DNA"/>
</dbReference>
<organism evidence="1 2">
    <name type="scientific">Mongoliibacter ruber</name>
    <dbReference type="NCBI Taxonomy" id="1750599"/>
    <lineage>
        <taxon>Bacteria</taxon>
        <taxon>Pseudomonadati</taxon>
        <taxon>Bacteroidota</taxon>
        <taxon>Cytophagia</taxon>
        <taxon>Cytophagales</taxon>
        <taxon>Cyclobacteriaceae</taxon>
        <taxon>Mongoliibacter</taxon>
    </lineage>
</organism>
<reference evidence="1 2" key="1">
    <citation type="submission" date="2018-03" db="EMBL/GenBank/DDBJ databases">
        <title>Genomic Encyclopedia of Archaeal and Bacterial Type Strains, Phase II (KMG-II): from individual species to whole genera.</title>
        <authorList>
            <person name="Goeker M."/>
        </authorList>
    </citation>
    <scope>NUCLEOTIDE SEQUENCE [LARGE SCALE GENOMIC DNA]</scope>
    <source>
        <strain evidence="1 2">DSM 27929</strain>
    </source>
</reference>
<comment type="caution">
    <text evidence="1">The sequence shown here is derived from an EMBL/GenBank/DDBJ whole genome shotgun (WGS) entry which is preliminary data.</text>
</comment>
<keyword evidence="2" id="KW-1185">Reference proteome</keyword>
<gene>
    <name evidence="1" type="ORF">CLW00_107273</name>
</gene>
<name>A0A2T0WKG5_9BACT</name>
<evidence type="ECO:0008006" key="3">
    <source>
        <dbReference type="Google" id="ProtNLM"/>
    </source>
</evidence>
<dbReference type="Gene3D" id="3.30.450.20">
    <property type="entry name" value="PAS domain"/>
    <property type="match status" value="1"/>
</dbReference>
<dbReference type="Proteomes" id="UP000238157">
    <property type="component" value="Unassembled WGS sequence"/>
</dbReference>
<sequence>MNYPPISPRIIMLTKNLLYQICSELTGVSVLFKVKQNGFKVLFASKQFLEWGEKNFGIREDEILGLSLNQIIKLKKLTYFKGNDLKSDLTHVVKSEETSIFNSEYTDESDNYLTISNIPLLDADGSVGHILHQINFVDSLESSSGTQSGILINGSKNVGHLFENNPHPMIILDVDGMMKSVNNTFLEEVFPLYKSNKLLNEVFDVFSELNISDLLEQTLNGSKSRIDLKLSKGDDNSYFSADLISMNDDLHIVAILHNVTEIKKIRKDLVKKSMLMEDCLKFQKLDFEKMDVNEVLKSSLSFILSHSDAHRGLIWVKDLSIDDKLGHQNEFLFDQSWQSHKLNPLFLFDENQMPTRNEPFTLRSNALANIGLLESSVSGFGKSIIGITSRKSDHLLFVILLQMDATKVFDLEDKYIMNIVSSCIFSELAGVFSGRMISGEDRF</sequence>
<proteinExistence type="predicted"/>
<evidence type="ECO:0000313" key="2">
    <source>
        <dbReference type="Proteomes" id="UP000238157"/>
    </source>
</evidence>
<protein>
    <recommendedName>
        <fullName evidence="3">PAS domain-containing protein</fullName>
    </recommendedName>
</protein>